<dbReference type="AlphaFoldDB" id="A0A3T1CZM0"/>
<evidence type="ECO:0000259" key="3">
    <source>
        <dbReference type="Pfam" id="PF00364"/>
    </source>
</evidence>
<dbReference type="GO" id="GO:0030313">
    <property type="term" value="C:cell envelope"/>
    <property type="evidence" value="ECO:0007669"/>
    <property type="project" value="UniProtKB-SubCell"/>
</dbReference>
<dbReference type="InterPro" id="IPR050465">
    <property type="entry name" value="UPF0194_transport"/>
</dbReference>
<dbReference type="RefSeq" id="WP_130605139.1">
    <property type="nucleotide sequence ID" value="NZ_AP019400.1"/>
</dbReference>
<evidence type="ECO:0000256" key="2">
    <source>
        <dbReference type="ARBA" id="ARBA00023054"/>
    </source>
</evidence>
<keyword evidence="2" id="KW-0175">Coiled coil</keyword>
<accession>A0A3T1CZM0</accession>
<evidence type="ECO:0000313" key="4">
    <source>
        <dbReference type="EMBL" id="BBI31290.1"/>
    </source>
</evidence>
<dbReference type="InterPro" id="IPR000089">
    <property type="entry name" value="Biotin_lipoyl"/>
</dbReference>
<dbReference type="Gene3D" id="2.40.30.170">
    <property type="match status" value="1"/>
</dbReference>
<dbReference type="InterPro" id="IPR011053">
    <property type="entry name" value="Single_hybrid_motif"/>
</dbReference>
<proteinExistence type="predicted"/>
<dbReference type="Gene3D" id="2.40.50.100">
    <property type="match status" value="1"/>
</dbReference>
<dbReference type="CDD" id="cd06849">
    <property type="entry name" value="lipoyl_domain"/>
    <property type="match status" value="1"/>
</dbReference>
<organism evidence="4 5">
    <name type="scientific">Cohnella abietis</name>
    <dbReference type="NCBI Taxonomy" id="2507935"/>
    <lineage>
        <taxon>Bacteria</taxon>
        <taxon>Bacillati</taxon>
        <taxon>Bacillota</taxon>
        <taxon>Bacilli</taxon>
        <taxon>Bacillales</taxon>
        <taxon>Paenibacillaceae</taxon>
        <taxon>Cohnella</taxon>
    </lineage>
</organism>
<comment type="subcellular location">
    <subcellularLocation>
        <location evidence="1">Cell envelope</location>
    </subcellularLocation>
</comment>
<evidence type="ECO:0000313" key="5">
    <source>
        <dbReference type="Proteomes" id="UP000289856"/>
    </source>
</evidence>
<dbReference type="EMBL" id="AP019400">
    <property type="protein sequence ID" value="BBI31290.1"/>
    <property type="molecule type" value="Genomic_DNA"/>
</dbReference>
<dbReference type="PANTHER" id="PTHR32347">
    <property type="entry name" value="EFFLUX SYSTEM COMPONENT YKNX-RELATED"/>
    <property type="match status" value="1"/>
</dbReference>
<reference evidence="4 5" key="1">
    <citation type="submission" date="2019-01" db="EMBL/GenBank/DDBJ databases">
        <title>Complete genome sequence of Cohnella hallensis HS21 isolated from Korean fir (Abies koreana) rhizospheric soil.</title>
        <authorList>
            <person name="Jiang L."/>
            <person name="Kang S.W."/>
            <person name="Kim S."/>
            <person name="Jung J."/>
            <person name="Kim C.Y."/>
            <person name="Kim D.H."/>
            <person name="Kim S.W."/>
            <person name="Lee J."/>
        </authorList>
    </citation>
    <scope>NUCLEOTIDE SEQUENCE [LARGE SCALE GENOMIC DNA]</scope>
    <source>
        <strain evidence="4 5">HS21</strain>
    </source>
</reference>
<dbReference type="SUPFAM" id="SSF51230">
    <property type="entry name" value="Single hybrid motif"/>
    <property type="match status" value="1"/>
</dbReference>
<keyword evidence="5" id="KW-1185">Reference proteome</keyword>
<dbReference type="OrthoDB" id="1634554at2"/>
<dbReference type="KEGG" id="cohn:KCTCHS21_06890"/>
<evidence type="ECO:0000256" key="1">
    <source>
        <dbReference type="ARBA" id="ARBA00004196"/>
    </source>
</evidence>
<feature type="domain" description="Lipoyl-binding" evidence="3">
    <location>
        <begin position="55"/>
        <end position="114"/>
    </location>
</feature>
<dbReference type="Pfam" id="PF00364">
    <property type="entry name" value="Biotin_lipoyl"/>
    <property type="match status" value="1"/>
</dbReference>
<dbReference type="Proteomes" id="UP000289856">
    <property type="component" value="Chromosome"/>
</dbReference>
<protein>
    <recommendedName>
        <fullName evidence="3">Lipoyl-binding domain-containing protein</fullName>
    </recommendedName>
</protein>
<name>A0A3T1CZM0_9BACL</name>
<sequence>MKLKVGLYIGIALVVIAGGSLLAAKGKDAVSQAESRKQGVLEAEQKTIVYDKSAGTIVKINAAIGDSVKQGEILFKVKLAEGGEADVLSPDDGLINKIVVKPGDQLTQGMPVAIVQKNVYYTDLYVQESEIQKLEVNKSVNVQFPYLKRPAQVDGVVASISAAPQFASLRMTREKGQADLSMFHVRISIDSIAGLLPGMTAEVDLDEIAN</sequence>
<gene>
    <name evidence="4" type="ORF">KCTCHS21_06890</name>
</gene>